<organism evidence="3 4">
    <name type="scientific">Xanthomonas arboricola pv. guizotiae</name>
    <dbReference type="NCBI Taxonomy" id="487867"/>
    <lineage>
        <taxon>Bacteria</taxon>
        <taxon>Pseudomonadati</taxon>
        <taxon>Pseudomonadota</taxon>
        <taxon>Gammaproteobacteria</taxon>
        <taxon>Lysobacterales</taxon>
        <taxon>Lysobacteraceae</taxon>
        <taxon>Xanthomonas</taxon>
    </lineage>
</organism>
<evidence type="ECO:0000313" key="3">
    <source>
        <dbReference type="EMBL" id="PPT93517.1"/>
    </source>
</evidence>
<sequence length="312" mass="34317">MDDKYAVTLYVAAAGTPLLDGGTSAAGHMYYTVTHGKEQTSFGFAPIEHGVMSGPGKVYNDDADQYQKPFYQRTMEISKDQYEKLMEFGAKPGEHGFNTQYHGAMNSCIDYTWGAVNYAGLHRTDLKFIQDKDFEGGLKPLSNVEYIRSIKAPVPDSELNTEQYNPMPERTLLQRVISDAQLPGKDREMLNTIREQVAGIDQQHGRAYDATSEKISVSLLATAKEGGLSRVDHVVLGNTPGDGAGQRLFVVQGELDNPAHLRASIKAEEAAKTPVEQSFAKVEQISNTQQERALAAQQEPALEQSRAPMQMG</sequence>
<proteinExistence type="predicted"/>
<evidence type="ECO:0000256" key="1">
    <source>
        <dbReference type="SAM" id="MobiDB-lite"/>
    </source>
</evidence>
<evidence type="ECO:0000259" key="2">
    <source>
        <dbReference type="Pfam" id="PF20410"/>
    </source>
</evidence>
<feature type="compositionally biased region" description="Low complexity" evidence="1">
    <location>
        <begin position="290"/>
        <end position="304"/>
    </location>
</feature>
<reference evidence="3 4" key="1">
    <citation type="submission" date="2016-08" db="EMBL/GenBank/DDBJ databases">
        <title>Evolution of the type three secretion system and type three effector repertoires in Xanthomonas.</title>
        <authorList>
            <person name="Merda D."/>
            <person name="Briand M."/>
            <person name="Bosis E."/>
            <person name="Rousseau C."/>
            <person name="Portier P."/>
            <person name="Jacques M.-A."/>
            <person name="Fischer-Le Saux M."/>
        </authorList>
    </citation>
    <scope>NUCLEOTIDE SEQUENCE [LARGE SCALE GENOMIC DNA]</scope>
    <source>
        <strain evidence="3 4">CFBP 7409</strain>
    </source>
</reference>
<dbReference type="Pfam" id="PF20410">
    <property type="entry name" value="X-Tfes_XVIPCD"/>
    <property type="match status" value="1"/>
</dbReference>
<dbReference type="Proteomes" id="UP000238049">
    <property type="component" value="Unassembled WGS sequence"/>
</dbReference>
<dbReference type="AlphaFoldDB" id="A0A2S6ZML1"/>
<gene>
    <name evidence="3" type="ORF">XarbCFBP7409_20765</name>
</gene>
<dbReference type="RefSeq" id="WP_104564558.1">
    <property type="nucleotide sequence ID" value="NZ_MDSK01000058.1"/>
</dbReference>
<dbReference type="InterPro" id="IPR046519">
    <property type="entry name" value="X-Tfes_XVIPCD"/>
</dbReference>
<protein>
    <recommendedName>
        <fullName evidence="2">X-Tfes XVIPCD domain-containing protein</fullName>
    </recommendedName>
</protein>
<evidence type="ECO:0000313" key="4">
    <source>
        <dbReference type="Proteomes" id="UP000238049"/>
    </source>
</evidence>
<feature type="region of interest" description="Disordered" evidence="1">
    <location>
        <begin position="290"/>
        <end position="312"/>
    </location>
</feature>
<feature type="domain" description="X-Tfes XVIPCD" evidence="2">
    <location>
        <begin position="179"/>
        <end position="284"/>
    </location>
</feature>
<accession>A0A2S6ZML1</accession>
<comment type="caution">
    <text evidence="3">The sequence shown here is derived from an EMBL/GenBank/DDBJ whole genome shotgun (WGS) entry which is preliminary data.</text>
</comment>
<name>A0A2S6ZML1_9XANT</name>
<dbReference type="EMBL" id="MDSL01000089">
    <property type="protein sequence ID" value="PPT93517.1"/>
    <property type="molecule type" value="Genomic_DNA"/>
</dbReference>